<keyword evidence="3" id="KW-1185">Reference proteome</keyword>
<organism evidence="2 3">
    <name type="scientific">Dendrobium chrysotoxum</name>
    <name type="common">Orchid</name>
    <dbReference type="NCBI Taxonomy" id="161865"/>
    <lineage>
        <taxon>Eukaryota</taxon>
        <taxon>Viridiplantae</taxon>
        <taxon>Streptophyta</taxon>
        <taxon>Embryophyta</taxon>
        <taxon>Tracheophyta</taxon>
        <taxon>Spermatophyta</taxon>
        <taxon>Magnoliopsida</taxon>
        <taxon>Liliopsida</taxon>
        <taxon>Asparagales</taxon>
        <taxon>Orchidaceae</taxon>
        <taxon>Epidendroideae</taxon>
        <taxon>Malaxideae</taxon>
        <taxon>Dendrobiinae</taxon>
        <taxon>Dendrobium</taxon>
    </lineage>
</organism>
<gene>
    <name evidence="2" type="ORF">IEQ34_026068</name>
</gene>
<dbReference type="Proteomes" id="UP000775213">
    <property type="component" value="Unassembled WGS sequence"/>
</dbReference>
<proteinExistence type="predicted"/>
<dbReference type="EMBL" id="JAGFBR010000682">
    <property type="protein sequence ID" value="KAH0438500.1"/>
    <property type="molecule type" value="Genomic_DNA"/>
</dbReference>
<protein>
    <submittedName>
        <fullName evidence="2">Uncharacterized protein</fullName>
    </submittedName>
</protein>
<feature type="region of interest" description="Disordered" evidence="1">
    <location>
        <begin position="58"/>
        <end position="85"/>
    </location>
</feature>
<dbReference type="AlphaFoldDB" id="A0AAV7FNE4"/>
<evidence type="ECO:0000313" key="3">
    <source>
        <dbReference type="Proteomes" id="UP000775213"/>
    </source>
</evidence>
<comment type="caution">
    <text evidence="2">The sequence shown here is derived from an EMBL/GenBank/DDBJ whole genome shotgun (WGS) entry which is preliminary data.</text>
</comment>
<reference evidence="2 3" key="1">
    <citation type="journal article" date="2021" name="Hortic Res">
        <title>Chromosome-scale assembly of the Dendrobium chrysotoxum genome enhances the understanding of orchid evolution.</title>
        <authorList>
            <person name="Zhang Y."/>
            <person name="Zhang G.Q."/>
            <person name="Zhang D."/>
            <person name="Liu X.D."/>
            <person name="Xu X.Y."/>
            <person name="Sun W.H."/>
            <person name="Yu X."/>
            <person name="Zhu X."/>
            <person name="Wang Z.W."/>
            <person name="Zhao X."/>
            <person name="Zhong W.Y."/>
            <person name="Chen H."/>
            <person name="Yin W.L."/>
            <person name="Huang T."/>
            <person name="Niu S.C."/>
            <person name="Liu Z.J."/>
        </authorList>
    </citation>
    <scope>NUCLEOTIDE SEQUENCE [LARGE SCALE GENOMIC DNA]</scope>
    <source>
        <strain evidence="2">Lindl</strain>
    </source>
</reference>
<name>A0AAV7FNE4_DENCH</name>
<sequence length="108" mass="11285">MRPQDRRGHPPSLSISISGGEETYEDSPSNGERTGIGPALESGCHAAARIVVWRSVLSAGPGPSPLERGAGEGGEPRSARTLSQHEALSASRVVWECSPNRAINSVQG</sequence>
<accession>A0AAV7FNE4</accession>
<feature type="region of interest" description="Disordered" evidence="1">
    <location>
        <begin position="1"/>
        <end position="39"/>
    </location>
</feature>
<evidence type="ECO:0000256" key="1">
    <source>
        <dbReference type="SAM" id="MobiDB-lite"/>
    </source>
</evidence>
<evidence type="ECO:0000313" key="2">
    <source>
        <dbReference type="EMBL" id="KAH0438500.1"/>
    </source>
</evidence>